<keyword evidence="7 13" id="KW-0479">Metal-binding</keyword>
<dbReference type="EMBL" id="JBHSSC010000007">
    <property type="protein sequence ID" value="MFC6180204.1"/>
    <property type="molecule type" value="Genomic_DNA"/>
</dbReference>
<evidence type="ECO:0000256" key="8">
    <source>
        <dbReference type="ARBA" id="ARBA00022741"/>
    </source>
</evidence>
<feature type="binding site" evidence="13">
    <location>
        <position position="358"/>
    </location>
    <ligand>
        <name>GTP</name>
        <dbReference type="ChEBI" id="CHEBI:37565"/>
    </ligand>
</feature>
<comment type="cofactor">
    <cofactor evidence="13">
        <name>Zn(2+)</name>
        <dbReference type="ChEBI" id="CHEBI:29105"/>
    </cofactor>
    <text evidence="13">Binds 1 zinc ion per subunit.</text>
</comment>
<dbReference type="NCBIfam" id="TIGR00505">
    <property type="entry name" value="ribA"/>
    <property type="match status" value="1"/>
</dbReference>
<sequence length="402" mass="43594">MSVESKVEAALAVLKQGGLIIVADDESREAEGDMVGLAAHATTATVNRMITSARGLLCLPVAPSIAKRLDLDLMTTKSHDAFGTAFTVSLDHHTTTTGISAADRATTIRHVADPTSQAGDFYHPGHMFPLIARAGGVLERRGHTEAAVDLAKLAGVTPAAYICEIVKKNGLMARRKDLKALAEGLKIPMITVADIVAYRVRQTNPTLTQLDPVQLPTAHGQFNLTGMQLPGDAQLQLALQLGDLTTPEPVLLRLHSECLTGDVFGSQRCDCGQQLQQALQTIGETGRGLLLYLRQEGRGIGLANKLRAYHLQEQGVDTYDANVQLGFQPDERDYAQAAVMLHALGVTKVRLMTNNPDKVTQLAAYGIEVVERVPLEMPANTHDVHYLRTKRDKFHHQLSTEL</sequence>
<dbReference type="Gene3D" id="3.40.50.10990">
    <property type="entry name" value="GTP cyclohydrolase II"/>
    <property type="match status" value="1"/>
</dbReference>
<dbReference type="InterPro" id="IPR032677">
    <property type="entry name" value="GTP_cyclohydro_II"/>
</dbReference>
<dbReference type="HAMAP" id="MF_00179">
    <property type="entry name" value="RibA"/>
    <property type="match status" value="1"/>
</dbReference>
<evidence type="ECO:0000256" key="5">
    <source>
        <dbReference type="ARBA" id="ARBA00005520"/>
    </source>
</evidence>
<feature type="binding site" evidence="13">
    <location>
        <begin position="253"/>
        <end position="257"/>
    </location>
    <ligand>
        <name>GTP</name>
        <dbReference type="ChEBI" id="CHEBI:37565"/>
    </ligand>
</feature>
<comment type="function">
    <text evidence="2">Catalyzes the conversion of D-ribulose 5-phosphate to formate and 3,4-dihydroxy-2-butanone 4-phosphate.</text>
</comment>
<keyword evidence="8 13" id="KW-0547">Nucleotide-binding</keyword>
<dbReference type="CDD" id="cd00641">
    <property type="entry name" value="GTP_cyclohydro2"/>
    <property type="match status" value="1"/>
</dbReference>
<feature type="binding site" evidence="13">
    <location>
        <position position="269"/>
    </location>
    <ligand>
        <name>Zn(2+)</name>
        <dbReference type="ChEBI" id="CHEBI:29105"/>
        <note>catalytic</note>
    </ligand>
</feature>
<dbReference type="Pfam" id="PF00926">
    <property type="entry name" value="DHBP_synthase"/>
    <property type="match status" value="1"/>
</dbReference>
<dbReference type="NCBIfam" id="NF001591">
    <property type="entry name" value="PRK00393.1"/>
    <property type="match status" value="1"/>
</dbReference>
<feature type="active site" description="Nucleophile" evidence="13">
    <location>
        <position position="332"/>
    </location>
</feature>
<feature type="binding site" evidence="13">
    <location>
        <position position="353"/>
    </location>
    <ligand>
        <name>GTP</name>
        <dbReference type="ChEBI" id="CHEBI:37565"/>
    </ligand>
</feature>
<feature type="active site" description="Proton acceptor" evidence="13">
    <location>
        <position position="330"/>
    </location>
</feature>
<dbReference type="SUPFAM" id="SSF55821">
    <property type="entry name" value="YrdC/RibB"/>
    <property type="match status" value="1"/>
</dbReference>
<feature type="domain" description="GTP cyclohydrolase II" evidence="14">
    <location>
        <begin position="213"/>
        <end position="374"/>
    </location>
</feature>
<evidence type="ECO:0000256" key="9">
    <source>
        <dbReference type="ARBA" id="ARBA00022801"/>
    </source>
</evidence>
<comment type="similarity">
    <text evidence="13">Belongs to the GTP cyclohydrolase II family.</text>
</comment>
<evidence type="ECO:0000313" key="15">
    <source>
        <dbReference type="EMBL" id="MFC6180204.1"/>
    </source>
</evidence>
<dbReference type="Proteomes" id="UP001596282">
    <property type="component" value="Unassembled WGS sequence"/>
</dbReference>
<keyword evidence="9 13" id="KW-0378">Hydrolase</keyword>
<dbReference type="InterPro" id="IPR000926">
    <property type="entry name" value="RibA"/>
</dbReference>
<feature type="binding site" evidence="13">
    <location>
        <position position="318"/>
    </location>
    <ligand>
        <name>GTP</name>
        <dbReference type="ChEBI" id="CHEBI:37565"/>
    </ligand>
</feature>
<comment type="caution">
    <text evidence="15">The sequence shown here is derived from an EMBL/GenBank/DDBJ whole genome shotgun (WGS) entry which is preliminary data.</text>
</comment>
<evidence type="ECO:0000256" key="10">
    <source>
        <dbReference type="ARBA" id="ARBA00022833"/>
    </source>
</evidence>
<organism evidence="15 16">
    <name type="scientific">Lactiplantibacillus daowaiensis</name>
    <dbReference type="NCBI Taxonomy" id="2559918"/>
    <lineage>
        <taxon>Bacteria</taxon>
        <taxon>Bacillati</taxon>
        <taxon>Bacillota</taxon>
        <taxon>Bacilli</taxon>
        <taxon>Lactobacillales</taxon>
        <taxon>Lactobacillaceae</taxon>
        <taxon>Lactiplantibacillus</taxon>
    </lineage>
</organism>
<dbReference type="PANTHER" id="PTHR21327:SF18">
    <property type="entry name" value="3,4-DIHYDROXY-2-BUTANONE 4-PHOSPHATE SYNTHASE"/>
    <property type="match status" value="1"/>
</dbReference>
<dbReference type="PANTHER" id="PTHR21327">
    <property type="entry name" value="GTP CYCLOHYDROLASE II-RELATED"/>
    <property type="match status" value="1"/>
</dbReference>
<evidence type="ECO:0000313" key="16">
    <source>
        <dbReference type="Proteomes" id="UP001596282"/>
    </source>
</evidence>
<evidence type="ECO:0000256" key="13">
    <source>
        <dbReference type="HAMAP-Rule" id="MF_00179"/>
    </source>
</evidence>
<feature type="binding site" evidence="13">
    <location>
        <begin position="296"/>
        <end position="298"/>
    </location>
    <ligand>
        <name>GTP</name>
        <dbReference type="ChEBI" id="CHEBI:37565"/>
    </ligand>
</feature>
<reference evidence="16" key="1">
    <citation type="journal article" date="2019" name="Int. J. Syst. Evol. Microbiol.">
        <title>The Global Catalogue of Microorganisms (GCM) 10K type strain sequencing project: providing services to taxonomists for standard genome sequencing and annotation.</title>
        <authorList>
            <consortium name="The Broad Institute Genomics Platform"/>
            <consortium name="The Broad Institute Genome Sequencing Center for Infectious Disease"/>
            <person name="Wu L."/>
            <person name="Ma J."/>
        </authorList>
    </citation>
    <scope>NUCLEOTIDE SEQUENCE [LARGE SCALE GENOMIC DNA]</scope>
    <source>
        <strain evidence="16">CCM 8933</strain>
    </source>
</reference>
<dbReference type="NCBIfam" id="TIGR00506">
    <property type="entry name" value="ribB"/>
    <property type="match status" value="1"/>
</dbReference>
<feature type="binding site" evidence="13">
    <location>
        <position position="274"/>
    </location>
    <ligand>
        <name>GTP</name>
        <dbReference type="ChEBI" id="CHEBI:37565"/>
    </ligand>
</feature>
<keyword evidence="11 13" id="KW-0342">GTP-binding</keyword>
<dbReference type="PIRSF" id="PIRSF001259">
    <property type="entry name" value="RibA"/>
    <property type="match status" value="1"/>
</dbReference>
<comment type="pathway">
    <text evidence="3 13">Cofactor biosynthesis; riboflavin biosynthesis; 5-amino-6-(D-ribitylamino)uracil from GTP: step 1/4.</text>
</comment>
<evidence type="ECO:0000256" key="11">
    <source>
        <dbReference type="ARBA" id="ARBA00023134"/>
    </source>
</evidence>
<comment type="catalytic activity">
    <reaction evidence="1">
        <text>D-ribulose 5-phosphate = (2S)-2-hydroxy-3-oxobutyl phosphate + formate + H(+)</text>
        <dbReference type="Rhea" id="RHEA:18457"/>
        <dbReference type="ChEBI" id="CHEBI:15378"/>
        <dbReference type="ChEBI" id="CHEBI:15740"/>
        <dbReference type="ChEBI" id="CHEBI:58121"/>
        <dbReference type="ChEBI" id="CHEBI:58830"/>
        <dbReference type="EC" id="4.1.99.12"/>
    </reaction>
</comment>
<evidence type="ECO:0000256" key="6">
    <source>
        <dbReference type="ARBA" id="ARBA00022619"/>
    </source>
</evidence>
<feature type="binding site" evidence="13">
    <location>
        <position position="258"/>
    </location>
    <ligand>
        <name>Zn(2+)</name>
        <dbReference type="ChEBI" id="CHEBI:29105"/>
        <note>catalytic</note>
    </ligand>
</feature>
<dbReference type="EC" id="3.5.4.25" evidence="13"/>
<dbReference type="InterPro" id="IPR017945">
    <property type="entry name" value="DHBP_synth_RibB-like_a/b_dom"/>
</dbReference>
<keyword evidence="16" id="KW-1185">Reference proteome</keyword>
<comment type="catalytic activity">
    <reaction evidence="12 13">
        <text>GTP + 4 H2O = 2,5-diamino-6-hydroxy-4-(5-phosphoribosylamino)-pyrimidine + formate + 2 phosphate + 3 H(+)</text>
        <dbReference type="Rhea" id="RHEA:23704"/>
        <dbReference type="ChEBI" id="CHEBI:15377"/>
        <dbReference type="ChEBI" id="CHEBI:15378"/>
        <dbReference type="ChEBI" id="CHEBI:15740"/>
        <dbReference type="ChEBI" id="CHEBI:37565"/>
        <dbReference type="ChEBI" id="CHEBI:43474"/>
        <dbReference type="ChEBI" id="CHEBI:58614"/>
        <dbReference type="EC" id="3.5.4.25"/>
    </reaction>
</comment>
<dbReference type="RefSeq" id="WP_137628881.1">
    <property type="nucleotide sequence ID" value="NZ_BJDJ01000013.1"/>
</dbReference>
<name>A0ABW1RXM0_9LACO</name>
<dbReference type="Pfam" id="PF00925">
    <property type="entry name" value="GTP_cyclohydro2"/>
    <property type="match status" value="1"/>
</dbReference>
<dbReference type="InterPro" id="IPR036144">
    <property type="entry name" value="RibA-like_sf"/>
</dbReference>
<feature type="binding site" evidence="13">
    <location>
        <position position="271"/>
    </location>
    <ligand>
        <name>Zn(2+)</name>
        <dbReference type="ChEBI" id="CHEBI:29105"/>
        <note>catalytic</note>
    </ligand>
</feature>
<evidence type="ECO:0000256" key="2">
    <source>
        <dbReference type="ARBA" id="ARBA00002284"/>
    </source>
</evidence>
<comment type="pathway">
    <text evidence="4">Cofactor biosynthesis; riboflavin biosynthesis; 2-hydroxy-3-oxobutyl phosphate from D-ribulose 5-phosphate: step 1/1.</text>
</comment>
<protein>
    <recommendedName>
        <fullName evidence="13">GTP cyclohydrolase-2</fullName>
        <ecNumber evidence="13">3.5.4.25</ecNumber>
    </recommendedName>
    <alternativeName>
        <fullName evidence="13">GTP cyclohydrolase II</fullName>
    </alternativeName>
</protein>
<evidence type="ECO:0000256" key="12">
    <source>
        <dbReference type="ARBA" id="ARBA00049295"/>
    </source>
</evidence>
<evidence type="ECO:0000256" key="1">
    <source>
        <dbReference type="ARBA" id="ARBA00000141"/>
    </source>
</evidence>
<proteinExistence type="inferred from homology"/>
<dbReference type="SUPFAM" id="SSF142695">
    <property type="entry name" value="RibA-like"/>
    <property type="match status" value="1"/>
</dbReference>
<keyword evidence="10 13" id="KW-0862">Zinc</keyword>
<evidence type="ECO:0000256" key="4">
    <source>
        <dbReference type="ARBA" id="ARBA00004904"/>
    </source>
</evidence>
<dbReference type="InterPro" id="IPR000422">
    <property type="entry name" value="DHBP_synthase_RibB"/>
</dbReference>
<dbReference type="Gene3D" id="3.90.870.10">
    <property type="entry name" value="DHBP synthase"/>
    <property type="match status" value="1"/>
</dbReference>
<keyword evidence="6 13" id="KW-0686">Riboflavin biosynthesis</keyword>
<gene>
    <name evidence="13 15" type="primary">ribA</name>
    <name evidence="15" type="ORF">ACFP5Y_03065</name>
</gene>
<dbReference type="GO" id="GO:0003935">
    <property type="term" value="F:GTP cyclohydrolase II activity"/>
    <property type="evidence" value="ECO:0007669"/>
    <property type="project" value="UniProtKB-EC"/>
</dbReference>
<evidence type="ECO:0000256" key="3">
    <source>
        <dbReference type="ARBA" id="ARBA00004853"/>
    </source>
</evidence>
<evidence type="ECO:0000256" key="7">
    <source>
        <dbReference type="ARBA" id="ARBA00022723"/>
    </source>
</evidence>
<accession>A0ABW1RXM0</accession>
<comment type="function">
    <text evidence="13">Catalyzes the conversion of GTP to 2,5-diamino-6-ribosylamino-4(3H)-pyrimidinone 5'-phosphate (DARP), formate and pyrophosphate.</text>
</comment>
<comment type="similarity">
    <text evidence="5">In the N-terminal section; belongs to the DHBP synthase family.</text>
</comment>
<evidence type="ECO:0000259" key="14">
    <source>
        <dbReference type="Pfam" id="PF00925"/>
    </source>
</evidence>